<keyword evidence="6" id="KW-1133">Transmembrane helix</keyword>
<evidence type="ECO:0000259" key="8">
    <source>
        <dbReference type="PROSITE" id="PS50885"/>
    </source>
</evidence>
<keyword evidence="2" id="KW-0145">Chemotaxis</keyword>
<keyword evidence="10" id="KW-1185">Reference proteome</keyword>
<dbReference type="InterPro" id="IPR003660">
    <property type="entry name" value="HAMP_dom"/>
</dbReference>
<dbReference type="InterPro" id="IPR051310">
    <property type="entry name" value="MCP_chemotaxis"/>
</dbReference>
<evidence type="ECO:0000256" key="3">
    <source>
        <dbReference type="ARBA" id="ARBA00029447"/>
    </source>
</evidence>
<evidence type="ECO:0000256" key="5">
    <source>
        <dbReference type="SAM" id="MobiDB-lite"/>
    </source>
</evidence>
<evidence type="ECO:0000256" key="4">
    <source>
        <dbReference type="PROSITE-ProRule" id="PRU00284"/>
    </source>
</evidence>
<feature type="domain" description="HAMP" evidence="8">
    <location>
        <begin position="251"/>
        <end position="303"/>
    </location>
</feature>
<evidence type="ECO:0000256" key="1">
    <source>
        <dbReference type="ARBA" id="ARBA00004370"/>
    </source>
</evidence>
<dbReference type="GO" id="GO:0007165">
    <property type="term" value="P:signal transduction"/>
    <property type="evidence" value="ECO:0007669"/>
    <property type="project" value="UniProtKB-KW"/>
</dbReference>
<dbReference type="SUPFAM" id="SSF58104">
    <property type="entry name" value="Methyl-accepting chemotaxis protein (MCP) signaling domain"/>
    <property type="match status" value="1"/>
</dbReference>
<dbReference type="Pfam" id="PF00672">
    <property type="entry name" value="HAMP"/>
    <property type="match status" value="1"/>
</dbReference>
<dbReference type="Gene3D" id="6.10.340.10">
    <property type="match status" value="1"/>
</dbReference>
<comment type="caution">
    <text evidence="9">The sequence shown here is derived from an EMBL/GenBank/DDBJ whole genome shotgun (WGS) entry which is preliminary data.</text>
</comment>
<accession>A0A5D3WIZ6</accession>
<proteinExistence type="inferred from homology"/>
<sequence>MSITKKLPLLIFVTLTAAFVLLAILNGVGITRNNQKIVSSILEQTKTNNKASTALLQDNSETIATSLENANQTIRDIILNLYKDSFNTLVKAMANQIFPMVENFDFDSPRKVVRKIMDSNKAVSWVKLTTAENPEKDDIILFGHYSDASDRMNFSQTIKSKFAFLKIDLQVNLEGMHDLAKVAATFEQINQLNRQMTEKLTAQSQQALAEAAAYARQIGDKEQRRLNMLNAGLMSGALILVCSILAIVVRRMVTKPLVQTMEMLEELEKGHLDKRLHMDRHDEIGQMAKAMDNFADSLESEMVANLERLASGDLTFSVTPRDDRDKIRGALKKLGHDLNAIMERIHIAGEQIAAGSMQVSNTSQSLSEAAAKSAASLEEISAAINEISGQIKRNAGNAGKANQVVSEAQNLASIGNARMQEMVKAMADIAESGQDISKIIKTIDEIAFQTNLLALNAAVEAARAGQHGKGFAVVAEEVRNLAARSARAAQETAEMIESSVELTERGARLAGETEEALQKIVDSISQVSVMASEIAAASSDQAEGITQVSLGLTQIDQTTQQNTASAEESEAAAQELSNQAEELRQMLRRFKLKGSSGVQVSAVVTPPAPAQVAATVRSSNSSSGWARMESQAAAPKPDEVVALDDSEFGHY</sequence>
<feature type="compositionally biased region" description="Low complexity" evidence="5">
    <location>
        <begin position="560"/>
        <end position="578"/>
    </location>
</feature>
<dbReference type="AlphaFoldDB" id="A0A5D3WIZ6"/>
<dbReference type="Gene3D" id="1.10.287.950">
    <property type="entry name" value="Methyl-accepting chemotaxis protein"/>
    <property type="match status" value="1"/>
</dbReference>
<dbReference type="SMART" id="SM00283">
    <property type="entry name" value="MA"/>
    <property type="match status" value="1"/>
</dbReference>
<dbReference type="PROSITE" id="PS50885">
    <property type="entry name" value="HAMP"/>
    <property type="match status" value="1"/>
</dbReference>
<dbReference type="GO" id="GO:0016020">
    <property type="term" value="C:membrane"/>
    <property type="evidence" value="ECO:0007669"/>
    <property type="project" value="UniProtKB-SubCell"/>
</dbReference>
<feature type="domain" description="Methyl-accepting transducer" evidence="7">
    <location>
        <begin position="348"/>
        <end position="577"/>
    </location>
</feature>
<protein>
    <submittedName>
        <fullName evidence="9">Methyl-accepting chemotaxis protein</fullName>
    </submittedName>
</protein>
<evidence type="ECO:0000259" key="7">
    <source>
        <dbReference type="PROSITE" id="PS50111"/>
    </source>
</evidence>
<feature type="transmembrane region" description="Helical" evidence="6">
    <location>
        <begin position="228"/>
        <end position="249"/>
    </location>
</feature>
<evidence type="ECO:0000256" key="2">
    <source>
        <dbReference type="ARBA" id="ARBA00022500"/>
    </source>
</evidence>
<evidence type="ECO:0000313" key="10">
    <source>
        <dbReference type="Proteomes" id="UP000324159"/>
    </source>
</evidence>
<dbReference type="SMART" id="SM00304">
    <property type="entry name" value="HAMP"/>
    <property type="match status" value="1"/>
</dbReference>
<dbReference type="RefSeq" id="WP_246140210.1">
    <property type="nucleotide sequence ID" value="NZ_VNIB01000006.1"/>
</dbReference>
<dbReference type="FunFam" id="1.10.287.950:FF:000001">
    <property type="entry name" value="Methyl-accepting chemotaxis sensory transducer"/>
    <property type="match status" value="1"/>
</dbReference>
<dbReference type="GO" id="GO:0006935">
    <property type="term" value="P:chemotaxis"/>
    <property type="evidence" value="ECO:0007669"/>
    <property type="project" value="UniProtKB-KW"/>
</dbReference>
<feature type="compositionally biased region" description="Acidic residues" evidence="5">
    <location>
        <begin position="641"/>
        <end position="651"/>
    </location>
</feature>
<dbReference type="CDD" id="cd11386">
    <property type="entry name" value="MCP_signal"/>
    <property type="match status" value="1"/>
</dbReference>
<keyword evidence="6" id="KW-0812">Transmembrane</keyword>
<dbReference type="EMBL" id="VNIB01000006">
    <property type="protein sequence ID" value="TYO98470.1"/>
    <property type="molecule type" value="Genomic_DNA"/>
</dbReference>
<evidence type="ECO:0000256" key="6">
    <source>
        <dbReference type="SAM" id="Phobius"/>
    </source>
</evidence>
<dbReference type="Proteomes" id="UP000324159">
    <property type="component" value="Unassembled WGS sequence"/>
</dbReference>
<comment type="subcellular location">
    <subcellularLocation>
        <location evidence="1">Membrane</location>
    </subcellularLocation>
</comment>
<dbReference type="PROSITE" id="PS50111">
    <property type="entry name" value="CHEMOTAXIS_TRANSDUC_2"/>
    <property type="match status" value="1"/>
</dbReference>
<feature type="region of interest" description="Disordered" evidence="5">
    <location>
        <begin position="559"/>
        <end position="578"/>
    </location>
</feature>
<reference evidence="9 10" key="1">
    <citation type="submission" date="2019-07" db="EMBL/GenBank/DDBJ databases">
        <title>Genomic Encyclopedia of Type Strains, Phase IV (KMG-IV): sequencing the most valuable type-strain genomes for metagenomic binning, comparative biology and taxonomic classification.</title>
        <authorList>
            <person name="Goeker M."/>
        </authorList>
    </citation>
    <scope>NUCLEOTIDE SEQUENCE [LARGE SCALE GENOMIC DNA]</scope>
    <source>
        <strain evidence="9 10">SS015</strain>
    </source>
</reference>
<evidence type="ECO:0000313" key="9">
    <source>
        <dbReference type="EMBL" id="TYO98470.1"/>
    </source>
</evidence>
<dbReference type="InterPro" id="IPR004089">
    <property type="entry name" value="MCPsignal_dom"/>
</dbReference>
<keyword evidence="4" id="KW-0807">Transducer</keyword>
<dbReference type="PANTHER" id="PTHR43531:SF11">
    <property type="entry name" value="METHYL-ACCEPTING CHEMOTAXIS PROTEIN 3"/>
    <property type="match status" value="1"/>
</dbReference>
<dbReference type="PANTHER" id="PTHR43531">
    <property type="entry name" value="PROTEIN ICFG"/>
    <property type="match status" value="1"/>
</dbReference>
<organism evidence="9 10">
    <name type="scientific">Geothermobacter ehrlichii</name>
    <dbReference type="NCBI Taxonomy" id="213224"/>
    <lineage>
        <taxon>Bacteria</taxon>
        <taxon>Pseudomonadati</taxon>
        <taxon>Thermodesulfobacteriota</taxon>
        <taxon>Desulfuromonadia</taxon>
        <taxon>Desulfuromonadales</taxon>
        <taxon>Geothermobacteraceae</taxon>
        <taxon>Geothermobacter</taxon>
    </lineage>
</organism>
<name>A0A5D3WIZ6_9BACT</name>
<keyword evidence="6" id="KW-0472">Membrane</keyword>
<dbReference type="CDD" id="cd06225">
    <property type="entry name" value="HAMP"/>
    <property type="match status" value="1"/>
</dbReference>
<dbReference type="Pfam" id="PF00015">
    <property type="entry name" value="MCPsignal"/>
    <property type="match status" value="1"/>
</dbReference>
<gene>
    <name evidence="9" type="ORF">EDC39_10670</name>
</gene>
<comment type="similarity">
    <text evidence="3">Belongs to the methyl-accepting chemotaxis (MCP) protein family.</text>
</comment>
<feature type="region of interest" description="Disordered" evidence="5">
    <location>
        <begin position="616"/>
        <end position="651"/>
    </location>
</feature>